<comment type="caution">
    <text evidence="1">The sequence shown here is derived from an EMBL/GenBank/DDBJ whole genome shotgun (WGS) entry which is preliminary data.</text>
</comment>
<proteinExistence type="predicted"/>
<protein>
    <submittedName>
        <fullName evidence="1">Uncharacterized protein</fullName>
    </submittedName>
</protein>
<reference evidence="1" key="1">
    <citation type="submission" date="2022-10" db="EMBL/GenBank/DDBJ databases">
        <title>Culturing micro-colonial fungi from biological soil crusts in the Mojave desert and describing Neophaeococcomyces mojavensis, and introducing the new genera and species Taxawa tesnikishii.</title>
        <authorList>
            <person name="Kurbessoian T."/>
            <person name="Stajich J.E."/>
        </authorList>
    </citation>
    <scope>NUCLEOTIDE SEQUENCE</scope>
    <source>
        <strain evidence="1">JES_112</strain>
    </source>
</reference>
<sequence>MGYSEIYCHICGVSFNVSRLRAAHTDAATNQTTLEPRSSAWQETTKSLGSTFVEEDWTDGCKRDAGCMIVPREDSRVWNLDRQNDGNGTQFWVEDVVEMSEDGEDGEDADYVPPDEEVGDEEYEFKTPPESCSGDENGDFEMFDDGSGEDEASDAPSDVRYREFIEGLKKIDKASPPDAGQEVVLPLFPPLDNSRKQKDDELGSEASFKYDIEKDSHMYSNAKHDHRLHGKLSFWKHPRNDDLRQPGRLSPDYLWEHVAGPGCAVVRGYSGHSISVEEMHGCGTLQCLFRKHEQQHSEFDDQDEDWEQASGWFLTGISDYMPSRDTDSPYCYPVRHGENRPWAENCIWDTDKRGKYAMPFHPTCLEVWKRACLRRIERVDIAMLASWWTLNASYEKFHSFPRDAAVKRGEEQWWQHNIGDEFLAANPCFIPEYEKMLENVSSFNHGLAGNRSRRKLTTERANTVQSDKSHQDRSPQPQEMDVSSDIFNTLPIELWFQVFTYLSTAEVAYLRQANRTFHTLPQSYIRQRLQEERPYLWELWCQRPYSRWTATTASALKAANEQFEAQNREIGIVLRALAEDGWTDERDIYEQYWIGNHDERRAAFNAADFKEKIAIILNEDDVDYAMLAIGLEKRLKKGQLKGLRNRERIWKDCEIILGEVEELKKDLKITADGQIAGKWVFAGHSQ</sequence>
<gene>
    <name evidence="1" type="ORF">H2198_006613</name>
</gene>
<keyword evidence="2" id="KW-1185">Reference proteome</keyword>
<dbReference type="Proteomes" id="UP001172386">
    <property type="component" value="Unassembled WGS sequence"/>
</dbReference>
<evidence type="ECO:0000313" key="1">
    <source>
        <dbReference type="EMBL" id="KAJ9654315.1"/>
    </source>
</evidence>
<accession>A0ACC3A335</accession>
<name>A0ACC3A335_9EURO</name>
<organism evidence="1 2">
    <name type="scientific">Neophaeococcomyces mojaviensis</name>
    <dbReference type="NCBI Taxonomy" id="3383035"/>
    <lineage>
        <taxon>Eukaryota</taxon>
        <taxon>Fungi</taxon>
        <taxon>Dikarya</taxon>
        <taxon>Ascomycota</taxon>
        <taxon>Pezizomycotina</taxon>
        <taxon>Eurotiomycetes</taxon>
        <taxon>Chaetothyriomycetidae</taxon>
        <taxon>Chaetothyriales</taxon>
        <taxon>Chaetothyriales incertae sedis</taxon>
        <taxon>Neophaeococcomyces</taxon>
    </lineage>
</organism>
<dbReference type="EMBL" id="JAPDRQ010000124">
    <property type="protein sequence ID" value="KAJ9654315.1"/>
    <property type="molecule type" value="Genomic_DNA"/>
</dbReference>
<evidence type="ECO:0000313" key="2">
    <source>
        <dbReference type="Proteomes" id="UP001172386"/>
    </source>
</evidence>